<gene>
    <name evidence="2" type="ORF">CPT03_16565</name>
</gene>
<reference evidence="2 3" key="1">
    <citation type="submission" date="2017-10" db="EMBL/GenBank/DDBJ databases">
        <title>Whole genome of Pedobacter ginsengisoli T01R-27 isolated from tomato rhizosphere.</title>
        <authorList>
            <person name="Weon H.-Y."/>
            <person name="Lee S.A."/>
            <person name="Sang M.K."/>
            <person name="Song J."/>
        </authorList>
    </citation>
    <scope>NUCLEOTIDE SEQUENCE [LARGE SCALE GENOMIC DNA]</scope>
    <source>
        <strain evidence="2 3">T01R-27</strain>
    </source>
</reference>
<dbReference type="EMBL" id="CP024091">
    <property type="protein sequence ID" value="ATP57959.1"/>
    <property type="molecule type" value="Genomic_DNA"/>
</dbReference>
<feature type="transmembrane region" description="Helical" evidence="1">
    <location>
        <begin position="107"/>
        <end position="135"/>
    </location>
</feature>
<evidence type="ECO:0008006" key="4">
    <source>
        <dbReference type="Google" id="ProtNLM"/>
    </source>
</evidence>
<feature type="transmembrane region" description="Helical" evidence="1">
    <location>
        <begin position="223"/>
        <end position="249"/>
    </location>
</feature>
<feature type="transmembrane region" description="Helical" evidence="1">
    <location>
        <begin position="147"/>
        <end position="168"/>
    </location>
</feature>
<feature type="transmembrane region" description="Helical" evidence="1">
    <location>
        <begin position="343"/>
        <end position="366"/>
    </location>
</feature>
<evidence type="ECO:0000313" key="3">
    <source>
        <dbReference type="Proteomes" id="UP000223749"/>
    </source>
</evidence>
<name>A0A2D1U8M1_9SPHI</name>
<feature type="transmembrane region" description="Helical" evidence="1">
    <location>
        <begin position="401"/>
        <end position="419"/>
    </location>
</feature>
<keyword evidence="1" id="KW-0472">Membrane</keyword>
<protein>
    <recommendedName>
        <fullName evidence="4">Glycosyltransferase RgtA/B/C/D-like domain-containing protein</fullName>
    </recommendedName>
</protein>
<keyword evidence="1" id="KW-1133">Transmembrane helix</keyword>
<sequence length="447" mass="51175">MNRTLILVLSVLFFSLVMFLEHRLSIFIWACFWIFTGRLIISTTIKKYKTTSVNVFYLFFLIYSIYSIACNYSYVSSPLVDYFYAKDSVHFYNYASMLGELPTMWNVILTSFTDFVCADWKAFALISGMIAFVTNHIDGNSIIVQKLIIVFFSSMILPYVFIIATHYFDKRKALFVTLLYGFLSYSLFYSAVLVRDVPIGFCFILLIYLFYTKQSLSKVPLFLALSVIVFLFRPEHGIFSLIFLFAYLYLYLEENDSKYKFVLVLPIFLLAILAISNQIGNFFNMLNTTSDVYLGYSKDVASGDSLGASLLKLPWGIRHIAAGLFSQTLPFPFYVGLDKEGLGFIPLSIAALFWFFIWAQLLLLLYSAKLRALIDRRLFVLFIIALILILGASVNADTRRIMAINPIILIASMNVYLGATKTMRLNLALLTLFLYLSLLGMYFVIKG</sequence>
<dbReference type="KEGG" id="pgs:CPT03_16565"/>
<proteinExistence type="predicted"/>
<keyword evidence="3" id="KW-1185">Reference proteome</keyword>
<dbReference type="OrthoDB" id="641239at2"/>
<evidence type="ECO:0000256" key="1">
    <source>
        <dbReference type="SAM" id="Phobius"/>
    </source>
</evidence>
<feature type="transmembrane region" description="Helical" evidence="1">
    <location>
        <begin position="378"/>
        <end position="395"/>
    </location>
</feature>
<keyword evidence="1" id="KW-0812">Transmembrane</keyword>
<feature type="transmembrane region" description="Helical" evidence="1">
    <location>
        <begin position="426"/>
        <end position="445"/>
    </location>
</feature>
<dbReference type="AlphaFoldDB" id="A0A2D1U8M1"/>
<feature type="transmembrane region" description="Helical" evidence="1">
    <location>
        <begin position="188"/>
        <end position="211"/>
    </location>
</feature>
<accession>A0A2D1U8M1</accession>
<organism evidence="2 3">
    <name type="scientific">Pedobacter ginsengisoli</name>
    <dbReference type="NCBI Taxonomy" id="363852"/>
    <lineage>
        <taxon>Bacteria</taxon>
        <taxon>Pseudomonadati</taxon>
        <taxon>Bacteroidota</taxon>
        <taxon>Sphingobacteriia</taxon>
        <taxon>Sphingobacteriales</taxon>
        <taxon>Sphingobacteriaceae</taxon>
        <taxon>Pedobacter</taxon>
    </lineage>
</organism>
<evidence type="ECO:0000313" key="2">
    <source>
        <dbReference type="EMBL" id="ATP57959.1"/>
    </source>
</evidence>
<feature type="transmembrane region" description="Helical" evidence="1">
    <location>
        <begin position="6"/>
        <end position="35"/>
    </location>
</feature>
<feature type="transmembrane region" description="Helical" evidence="1">
    <location>
        <begin position="261"/>
        <end position="280"/>
    </location>
</feature>
<dbReference type="Proteomes" id="UP000223749">
    <property type="component" value="Chromosome"/>
</dbReference>
<feature type="transmembrane region" description="Helical" evidence="1">
    <location>
        <begin position="55"/>
        <end position="74"/>
    </location>
</feature>